<keyword evidence="2" id="KW-1185">Reference proteome</keyword>
<dbReference type="STRING" id="3750.A0A498JJ39"/>
<dbReference type="AlphaFoldDB" id="A0A498JJ39"/>
<organism evidence="1 2">
    <name type="scientific">Malus domestica</name>
    <name type="common">Apple</name>
    <name type="synonym">Pyrus malus</name>
    <dbReference type="NCBI Taxonomy" id="3750"/>
    <lineage>
        <taxon>Eukaryota</taxon>
        <taxon>Viridiplantae</taxon>
        <taxon>Streptophyta</taxon>
        <taxon>Embryophyta</taxon>
        <taxon>Tracheophyta</taxon>
        <taxon>Spermatophyta</taxon>
        <taxon>Magnoliopsida</taxon>
        <taxon>eudicotyledons</taxon>
        <taxon>Gunneridae</taxon>
        <taxon>Pentapetalae</taxon>
        <taxon>rosids</taxon>
        <taxon>fabids</taxon>
        <taxon>Rosales</taxon>
        <taxon>Rosaceae</taxon>
        <taxon>Amygdaloideae</taxon>
        <taxon>Maleae</taxon>
        <taxon>Malus</taxon>
    </lineage>
</organism>
<evidence type="ECO:0000313" key="2">
    <source>
        <dbReference type="Proteomes" id="UP000290289"/>
    </source>
</evidence>
<dbReference type="EMBL" id="RDQH01000333">
    <property type="protein sequence ID" value="RXH93331.1"/>
    <property type="molecule type" value="Genomic_DNA"/>
</dbReference>
<gene>
    <name evidence="1" type="ORF">DVH24_013907</name>
</gene>
<reference evidence="1 2" key="1">
    <citation type="submission" date="2018-10" db="EMBL/GenBank/DDBJ databases">
        <title>A high-quality apple genome assembly.</title>
        <authorList>
            <person name="Hu J."/>
        </authorList>
    </citation>
    <scope>NUCLEOTIDE SEQUENCE [LARGE SCALE GENOMIC DNA]</scope>
    <source>
        <strain evidence="2">cv. HFTH1</strain>
        <tissue evidence="1">Young leaf</tissue>
    </source>
</reference>
<comment type="caution">
    <text evidence="1">The sequence shown here is derived from an EMBL/GenBank/DDBJ whole genome shotgun (WGS) entry which is preliminary data.</text>
</comment>
<dbReference type="Proteomes" id="UP000290289">
    <property type="component" value="Chromosome 7"/>
</dbReference>
<name>A0A498JJ39_MALDO</name>
<sequence length="100" mass="10854">MACIVSNLARRTISTLNNPSASTQVFSNFLGGNDCSGLLLHKTVEGRVMLALLAIGTMTELILTIFRVRDDLFVEEEACGFGEFIPLTITDELKLSDSVS</sequence>
<accession>A0A498JJ39</accession>
<protein>
    <submittedName>
        <fullName evidence="1">Uncharacterized protein</fullName>
    </submittedName>
</protein>
<evidence type="ECO:0000313" key="1">
    <source>
        <dbReference type="EMBL" id="RXH93331.1"/>
    </source>
</evidence>
<proteinExistence type="predicted"/>